<organism evidence="1 2">
    <name type="scientific">Hymenolepis diminuta</name>
    <name type="common">Rat tapeworm</name>
    <dbReference type="NCBI Taxonomy" id="6216"/>
    <lineage>
        <taxon>Eukaryota</taxon>
        <taxon>Metazoa</taxon>
        <taxon>Spiralia</taxon>
        <taxon>Lophotrochozoa</taxon>
        <taxon>Platyhelminthes</taxon>
        <taxon>Cestoda</taxon>
        <taxon>Eucestoda</taxon>
        <taxon>Cyclophyllidea</taxon>
        <taxon>Hymenolepididae</taxon>
        <taxon>Hymenolepis</taxon>
    </lineage>
</organism>
<dbReference type="EMBL" id="CABIJS010000088">
    <property type="protein sequence ID" value="VUZ42406.1"/>
    <property type="molecule type" value="Genomic_DNA"/>
</dbReference>
<evidence type="ECO:0000313" key="2">
    <source>
        <dbReference type="Proteomes" id="UP000321570"/>
    </source>
</evidence>
<gene>
    <name evidence="1" type="ORF">WMSIL1_LOCUS2959</name>
</gene>
<proteinExistence type="predicted"/>
<evidence type="ECO:0000313" key="1">
    <source>
        <dbReference type="EMBL" id="VUZ42406.1"/>
    </source>
</evidence>
<reference evidence="1 2" key="1">
    <citation type="submission" date="2019-07" db="EMBL/GenBank/DDBJ databases">
        <authorList>
            <person name="Jastrzebski P J."/>
            <person name="Paukszto L."/>
            <person name="Jastrzebski P J."/>
        </authorList>
    </citation>
    <scope>NUCLEOTIDE SEQUENCE [LARGE SCALE GENOMIC DNA]</scope>
    <source>
        <strain evidence="1 2">WMS-il1</strain>
    </source>
</reference>
<name>A0A564Y5H5_HYMDI</name>
<dbReference type="AlphaFoldDB" id="A0A564Y5H5"/>
<protein>
    <submittedName>
        <fullName evidence="1">Uncharacterized protein</fullName>
    </submittedName>
</protein>
<dbReference type="Proteomes" id="UP000321570">
    <property type="component" value="Unassembled WGS sequence"/>
</dbReference>
<keyword evidence="2" id="KW-1185">Reference proteome</keyword>
<accession>A0A564Y5H5</accession>
<sequence>MLHKQREILSKLLKQFANNRNLNTGQSEYCIPKLCLKNVVLQIGELHHDPEAEFTNNNLFDKCKNVFIKDLADIRTEKESDFTFVNWGPRSTRSQNLYLSKEIE</sequence>